<gene>
    <name evidence="3" type="ORF">GGQ55_005016</name>
</gene>
<proteinExistence type="predicted"/>
<evidence type="ECO:0000313" key="3">
    <source>
        <dbReference type="EMBL" id="NYJ08738.1"/>
    </source>
</evidence>
<protein>
    <submittedName>
        <fullName evidence="3">3-methylfumaryl-CoA hydratase</fullName>
        <ecNumber evidence="3">4.2.1.153</ecNumber>
    </submittedName>
</protein>
<dbReference type="GO" id="GO:0019171">
    <property type="term" value="F:(3R)-hydroxyacyl-[acyl-carrier-protein] dehydratase activity"/>
    <property type="evidence" value="ECO:0007669"/>
    <property type="project" value="TreeGrafter"/>
</dbReference>
<comment type="caution">
    <text evidence="3">The sequence shown here is derived from an EMBL/GenBank/DDBJ whole genome shotgun (WGS) entry which is preliminary data.</text>
</comment>
<sequence length="284" mass="30989">MTLADAVADWHPAPVERTDRIAPWPVAAFAALLDSPAPEELPPLWHWFSFLEAPAQSALAEDGHPADGHFLPPIPDRRRMIAGGRAQFSAPLRIGSDVVRRSRVAAVRPTSGRSGEMVFVTVRHRFECDGELAVVEEQDVVYRSQPAGSPRTTTAEAADQPETGGDWRLQLDPDARMLFRFSALTYNTHRIHYDQQYVTAVEGYPGLVVHGPLLALLLLELPRRSAPDRAVAGFEYRLRRPCFAGRPVVADGVPDDDGARLSAGNPGAPAAVTGRIRWGPNANS</sequence>
<dbReference type="Gene3D" id="3.10.129.10">
    <property type="entry name" value="Hotdog Thioesterase"/>
    <property type="match status" value="2"/>
</dbReference>
<dbReference type="EC" id="4.2.1.153" evidence="3"/>
<dbReference type="PANTHER" id="PTHR28152:SF1">
    <property type="entry name" value="HYDROXYACYL-THIOESTER DEHYDRATASE TYPE 2, MITOCHONDRIAL"/>
    <property type="match status" value="1"/>
</dbReference>
<evidence type="ECO:0000313" key="4">
    <source>
        <dbReference type="Proteomes" id="UP000541969"/>
    </source>
</evidence>
<dbReference type="EMBL" id="JACBZT010000001">
    <property type="protein sequence ID" value="NYJ08738.1"/>
    <property type="molecule type" value="Genomic_DNA"/>
</dbReference>
<feature type="domain" description="FAS1-like dehydratase" evidence="2">
    <location>
        <begin position="69"/>
        <end position="131"/>
    </location>
</feature>
<evidence type="ECO:0000256" key="1">
    <source>
        <dbReference type="SAM" id="MobiDB-lite"/>
    </source>
</evidence>
<dbReference type="PANTHER" id="PTHR28152">
    <property type="entry name" value="HYDROXYACYL-THIOESTER DEHYDRATASE TYPE 2, MITOCHONDRIAL"/>
    <property type="match status" value="1"/>
</dbReference>
<dbReference type="RefSeq" id="WP_179721556.1">
    <property type="nucleotide sequence ID" value="NZ_JACBZT010000001.1"/>
</dbReference>
<feature type="compositionally biased region" description="Polar residues" evidence="1">
    <location>
        <begin position="146"/>
        <end position="155"/>
    </location>
</feature>
<dbReference type="AlphaFoldDB" id="A0A853CRF3"/>
<organism evidence="3 4">
    <name type="scientific">Petropleomorpha daqingensis</name>
    <dbReference type="NCBI Taxonomy" id="2026353"/>
    <lineage>
        <taxon>Bacteria</taxon>
        <taxon>Bacillati</taxon>
        <taxon>Actinomycetota</taxon>
        <taxon>Actinomycetes</taxon>
        <taxon>Geodermatophilales</taxon>
        <taxon>Geodermatophilaceae</taxon>
        <taxon>Petropleomorpha</taxon>
    </lineage>
</organism>
<keyword evidence="4" id="KW-1185">Reference proteome</keyword>
<dbReference type="InterPro" id="IPR039569">
    <property type="entry name" value="FAS1-like_DH_region"/>
</dbReference>
<keyword evidence="3" id="KW-0456">Lyase</keyword>
<reference evidence="3 4" key="1">
    <citation type="submission" date="2020-07" db="EMBL/GenBank/DDBJ databases">
        <title>Sequencing the genomes of 1000 actinobacteria strains.</title>
        <authorList>
            <person name="Klenk H.-P."/>
        </authorList>
    </citation>
    <scope>NUCLEOTIDE SEQUENCE [LARGE SCALE GENOMIC DNA]</scope>
    <source>
        <strain evidence="3 4">DSM 104001</strain>
    </source>
</reference>
<dbReference type="SUPFAM" id="SSF54637">
    <property type="entry name" value="Thioesterase/thiol ester dehydrase-isomerase"/>
    <property type="match status" value="2"/>
</dbReference>
<dbReference type="Pfam" id="PF13452">
    <property type="entry name" value="FAS1_DH_region"/>
    <property type="match status" value="1"/>
</dbReference>
<feature type="region of interest" description="Disordered" evidence="1">
    <location>
        <begin position="145"/>
        <end position="166"/>
    </location>
</feature>
<dbReference type="InterPro" id="IPR052741">
    <property type="entry name" value="Mitochondrial_HTD2"/>
</dbReference>
<dbReference type="InterPro" id="IPR029069">
    <property type="entry name" value="HotDog_dom_sf"/>
</dbReference>
<dbReference type="Proteomes" id="UP000541969">
    <property type="component" value="Unassembled WGS sequence"/>
</dbReference>
<evidence type="ECO:0000259" key="2">
    <source>
        <dbReference type="Pfam" id="PF13452"/>
    </source>
</evidence>
<name>A0A853CRF3_9ACTN</name>
<accession>A0A853CRF3</accession>